<name>A0A5E4QEK3_9NEOP</name>
<dbReference type="Proteomes" id="UP000324832">
    <property type="component" value="Unassembled WGS sequence"/>
</dbReference>
<feature type="transmembrane region" description="Helical" evidence="2">
    <location>
        <begin position="863"/>
        <end position="886"/>
    </location>
</feature>
<organism evidence="3 4">
    <name type="scientific">Leptidea sinapis</name>
    <dbReference type="NCBI Taxonomy" id="189913"/>
    <lineage>
        <taxon>Eukaryota</taxon>
        <taxon>Metazoa</taxon>
        <taxon>Ecdysozoa</taxon>
        <taxon>Arthropoda</taxon>
        <taxon>Hexapoda</taxon>
        <taxon>Insecta</taxon>
        <taxon>Pterygota</taxon>
        <taxon>Neoptera</taxon>
        <taxon>Endopterygota</taxon>
        <taxon>Lepidoptera</taxon>
        <taxon>Glossata</taxon>
        <taxon>Ditrysia</taxon>
        <taxon>Papilionoidea</taxon>
        <taxon>Pieridae</taxon>
        <taxon>Dismorphiinae</taxon>
        <taxon>Leptidea</taxon>
    </lineage>
</organism>
<feature type="region of interest" description="Disordered" evidence="1">
    <location>
        <begin position="726"/>
        <end position="762"/>
    </location>
</feature>
<evidence type="ECO:0000256" key="2">
    <source>
        <dbReference type="SAM" id="Phobius"/>
    </source>
</evidence>
<keyword evidence="2" id="KW-1133">Transmembrane helix</keyword>
<feature type="compositionally biased region" description="Polar residues" evidence="1">
    <location>
        <begin position="612"/>
        <end position="627"/>
    </location>
</feature>
<feature type="region of interest" description="Disordered" evidence="1">
    <location>
        <begin position="296"/>
        <end position="334"/>
    </location>
</feature>
<feature type="compositionally biased region" description="Basic residues" evidence="1">
    <location>
        <begin position="794"/>
        <end position="814"/>
    </location>
</feature>
<proteinExistence type="predicted"/>
<feature type="compositionally biased region" description="Basic residues" evidence="1">
    <location>
        <begin position="638"/>
        <end position="648"/>
    </location>
</feature>
<feature type="compositionally biased region" description="Polar residues" evidence="1">
    <location>
        <begin position="819"/>
        <end position="829"/>
    </location>
</feature>
<sequence length="1386" mass="154440">MGFRRQIMVLKVNTMTWRKSACVTWTLVLVVLFLCPLVYSRPQETVSPISDLSSSTETSIRNKPVIKKIITKWTDNVKNDNLDFTRESASDEFSKLPLSNDNQIFIDPFISTEAIDDRSDLRQYSQTSKKKYTNMLHNQHSPYSEETHVYSNVHIIDNYPNSPTRPTFVYNTPSPTPIITNVGYPKPWPAISPNHRPVTKKPIKPTTSKNPYYNAYPQQPTNFDVSTFPPSNVYTDRIVIRPEEYSASSDDCPTIFLTLNNTFQGQGKEACPDLNIAVNTNVVNKNVVIDSDEDTDTTLTDIFGSPEDNSASEETSNDYFASEENEESNSSPAESLETLNYNAANNAINPISAESTNLQSYSSPISALSRPNQNDDDDDGFGFSSMIDFFRPAVKAFSWLAAINPLSFPALSFILTPIILMVAGTSGIAAFFAPWALSYAREAPELDFHEPQWQWDSNHKTWSIHPNNRKWMAQSQENDGPVSSDLMKSGENTSVIQEQTNENTSRDVKSKSATINDSIKKVSNQLTETIKNKSSNSTLVIDTRIPPKVKNQLTLKQRIKTRNDDSGNFIETSHAGIAVPVTMEELEQENKINSSNSETSTISEGISTWILLSNPGNKDNENASTEPTKVEETVKPKPTNKNKPKRPQSKPSVSKRPIIGSTNKSDLVAGGSAISENVYNKIKDTVLSNVKKNKNSPPRSTTVSTTTMLVATEPATKKDEIIQASSKKDSVTKPSTTVAPVGKVKSKPAKKKDKNKTKTTTKLVPNVSVSAMLPMEAKEQEIELEVSTPPTTTKKPKRTSTRKKTKTKKRKTSKPKPEVTTSTAISSELKTANKTKSTKTSKKPTTEAGPFTSQIYNYFSREVMPSVGVGVIGLAGLVGLASYFLYPFATPVRRTFEVDKKDDIYKNNAEEYANEGNGQPEEEMLGTVLAGMPAHAKHKLNPYAGQTTYTSRYPIKKEQQDLRYRHVATKYEPNYNAHYPQQKTGIAHGAVYPDSYNYHHRQPQYETRNAYTTSYPAAEPIFAVPQSAPSEISSYGSDSSSSVVYGVKPSPDTDFKPVYPYETQYYGETTSSSATYPPQTSMYLGSNSEPEHLENDKYIEESSVEGDSEDNKFVVGNVPKELSDSETPAVVPEHGPRNLHRKRRNTSRNKRSIVGSIEEILKAASEKEKDIFLSNEIDEALGTTVNMHPSIVTSTTEKNIKTVDPVYAIPMNLKDTIRDNTNDTRNEIIESVSTVPVNDDKIVKYTKTEMLNDVDSTTKSFKVYEVFTTTEKSNVKTNNYETIKSEITSAGNPSTETTTEHKLDTTSTMPTLIDTTSKQSNPTYFPEIITYPPPSNIGYGFFDFIKRMVDFKYRLGLSILQSTSESLNRYLRSMEDSIQRAAKASH</sequence>
<feature type="region of interest" description="Disordered" evidence="1">
    <location>
        <begin position="1121"/>
        <end position="1150"/>
    </location>
</feature>
<feature type="compositionally biased region" description="Basic residues" evidence="1">
    <location>
        <begin position="744"/>
        <end position="759"/>
    </location>
</feature>
<evidence type="ECO:0000256" key="1">
    <source>
        <dbReference type="SAM" id="MobiDB-lite"/>
    </source>
</evidence>
<feature type="compositionally biased region" description="Polar residues" evidence="1">
    <location>
        <begin position="307"/>
        <end position="319"/>
    </location>
</feature>
<protein>
    <submittedName>
        <fullName evidence="3">Uncharacterized protein</fullName>
    </submittedName>
</protein>
<feature type="region of interest" description="Disordered" evidence="1">
    <location>
        <begin position="780"/>
        <end position="847"/>
    </location>
</feature>
<feature type="transmembrane region" description="Helical" evidence="2">
    <location>
        <begin position="410"/>
        <end position="433"/>
    </location>
</feature>
<evidence type="ECO:0000313" key="3">
    <source>
        <dbReference type="EMBL" id="VVC96143.1"/>
    </source>
</evidence>
<feature type="region of interest" description="Disordered" evidence="1">
    <location>
        <begin position="612"/>
        <end position="667"/>
    </location>
</feature>
<accession>A0A5E4QEK3</accession>
<feature type="compositionally biased region" description="Basic residues" evidence="1">
    <location>
        <begin position="1137"/>
        <end position="1150"/>
    </location>
</feature>
<keyword evidence="4" id="KW-1185">Reference proteome</keyword>
<evidence type="ECO:0000313" key="4">
    <source>
        <dbReference type="Proteomes" id="UP000324832"/>
    </source>
</evidence>
<keyword evidence="2" id="KW-0812">Transmembrane</keyword>
<dbReference type="EMBL" id="FZQP02002571">
    <property type="protein sequence ID" value="VVC96143.1"/>
    <property type="molecule type" value="Genomic_DNA"/>
</dbReference>
<reference evidence="3 4" key="1">
    <citation type="submission" date="2017-07" db="EMBL/GenBank/DDBJ databases">
        <authorList>
            <person name="Talla V."/>
            <person name="Backstrom N."/>
        </authorList>
    </citation>
    <scope>NUCLEOTIDE SEQUENCE [LARGE SCALE GENOMIC DNA]</scope>
</reference>
<keyword evidence="2" id="KW-0472">Membrane</keyword>
<gene>
    <name evidence="3" type="ORF">LSINAPIS_LOCUS7701</name>
</gene>